<proteinExistence type="predicted"/>
<dbReference type="EMBL" id="JAGKHQ010000010">
    <property type="protein sequence ID" value="KAG7506963.1"/>
    <property type="molecule type" value="Genomic_DNA"/>
</dbReference>
<dbReference type="Proteomes" id="UP000693946">
    <property type="component" value="Linkage Group LG18"/>
</dbReference>
<protein>
    <recommendedName>
        <fullName evidence="3">Secreted protein</fullName>
    </recommendedName>
</protein>
<accession>A0AAV6RNH6</accession>
<gene>
    <name evidence="1" type="ORF">JOB18_019889</name>
</gene>
<evidence type="ECO:0000313" key="2">
    <source>
        <dbReference type="Proteomes" id="UP000693946"/>
    </source>
</evidence>
<organism evidence="1 2">
    <name type="scientific">Solea senegalensis</name>
    <name type="common">Senegalese sole</name>
    <dbReference type="NCBI Taxonomy" id="28829"/>
    <lineage>
        <taxon>Eukaryota</taxon>
        <taxon>Metazoa</taxon>
        <taxon>Chordata</taxon>
        <taxon>Craniata</taxon>
        <taxon>Vertebrata</taxon>
        <taxon>Euteleostomi</taxon>
        <taxon>Actinopterygii</taxon>
        <taxon>Neopterygii</taxon>
        <taxon>Teleostei</taxon>
        <taxon>Neoteleostei</taxon>
        <taxon>Acanthomorphata</taxon>
        <taxon>Carangaria</taxon>
        <taxon>Pleuronectiformes</taxon>
        <taxon>Pleuronectoidei</taxon>
        <taxon>Soleidae</taxon>
        <taxon>Solea</taxon>
    </lineage>
</organism>
<dbReference type="AlphaFoldDB" id="A0AAV6RNH6"/>
<keyword evidence="2" id="KW-1185">Reference proteome</keyword>
<evidence type="ECO:0000313" key="1">
    <source>
        <dbReference type="EMBL" id="KAG7506963.1"/>
    </source>
</evidence>
<sequence>MPTSQYGVFSTLTAPSSILFVVVPCCSVCSLSLQEAWLTYLPEHAGERFHLRSSTPPAPDHQSGVLFSRSRPLTSICIPRCQRSNATLYSMLLPMGQCSLG</sequence>
<comment type="caution">
    <text evidence="1">The sequence shown here is derived from an EMBL/GenBank/DDBJ whole genome shotgun (WGS) entry which is preliminary data.</text>
</comment>
<reference evidence="1 2" key="1">
    <citation type="journal article" date="2021" name="Sci. Rep.">
        <title>Chromosome anchoring in Senegalese sole (Solea senegalensis) reveals sex-associated markers and genome rearrangements in flatfish.</title>
        <authorList>
            <person name="Guerrero-Cozar I."/>
            <person name="Gomez-Garrido J."/>
            <person name="Berbel C."/>
            <person name="Martinez-Blanch J.F."/>
            <person name="Alioto T."/>
            <person name="Claros M.G."/>
            <person name="Gagnaire P.A."/>
            <person name="Manchado M."/>
        </authorList>
    </citation>
    <scope>NUCLEOTIDE SEQUENCE [LARGE SCALE GENOMIC DNA]</scope>
    <source>
        <strain evidence="1">Sse05_10M</strain>
    </source>
</reference>
<evidence type="ECO:0008006" key="3">
    <source>
        <dbReference type="Google" id="ProtNLM"/>
    </source>
</evidence>
<name>A0AAV6RNH6_SOLSE</name>